<evidence type="ECO:0000256" key="4">
    <source>
        <dbReference type="ARBA" id="ARBA00022989"/>
    </source>
</evidence>
<evidence type="ECO:0000256" key="1">
    <source>
        <dbReference type="ARBA" id="ARBA00004141"/>
    </source>
</evidence>
<dbReference type="Pfam" id="PF05653">
    <property type="entry name" value="Mg_trans_NIPA"/>
    <property type="match status" value="1"/>
</dbReference>
<name>A0AAX4PA51_9CHLO</name>
<feature type="transmembrane region" description="Helical" evidence="7">
    <location>
        <begin position="106"/>
        <end position="126"/>
    </location>
</feature>
<reference evidence="8 9" key="1">
    <citation type="submission" date="2024-03" db="EMBL/GenBank/DDBJ databases">
        <title>Complete genome sequence of the green alga Chloropicon roscoffensis RCC1871.</title>
        <authorList>
            <person name="Lemieux C."/>
            <person name="Pombert J.-F."/>
            <person name="Otis C."/>
            <person name="Turmel M."/>
        </authorList>
    </citation>
    <scope>NUCLEOTIDE SEQUENCE [LARGE SCALE GENOMIC DNA]</scope>
    <source>
        <strain evidence="8 9">RCC1871</strain>
    </source>
</reference>
<dbReference type="InterPro" id="IPR008521">
    <property type="entry name" value="Mg_trans_NIPA"/>
</dbReference>
<feature type="transmembrane region" description="Helical" evidence="7">
    <location>
        <begin position="80"/>
        <end position="99"/>
    </location>
</feature>
<dbReference type="InterPro" id="IPR037185">
    <property type="entry name" value="EmrE-like"/>
</dbReference>
<keyword evidence="7" id="KW-0406">Ion transport</keyword>
<keyword evidence="9" id="KW-1185">Reference proteome</keyword>
<feature type="transmembrane region" description="Helical" evidence="7">
    <location>
        <begin position="208"/>
        <end position="230"/>
    </location>
</feature>
<evidence type="ECO:0000256" key="5">
    <source>
        <dbReference type="ARBA" id="ARBA00023136"/>
    </source>
</evidence>
<feature type="transmembrane region" description="Helical" evidence="7">
    <location>
        <begin position="6"/>
        <end position="26"/>
    </location>
</feature>
<keyword evidence="4 7" id="KW-1133">Transmembrane helix</keyword>
<organism evidence="8 9">
    <name type="scientific">Chloropicon roscoffensis</name>
    <dbReference type="NCBI Taxonomy" id="1461544"/>
    <lineage>
        <taxon>Eukaryota</taxon>
        <taxon>Viridiplantae</taxon>
        <taxon>Chlorophyta</taxon>
        <taxon>Chloropicophyceae</taxon>
        <taxon>Chloropicales</taxon>
        <taxon>Chloropicaceae</taxon>
        <taxon>Chloropicon</taxon>
    </lineage>
</organism>
<proteinExistence type="inferred from homology"/>
<evidence type="ECO:0000313" key="8">
    <source>
        <dbReference type="EMBL" id="WZN62769.1"/>
    </source>
</evidence>
<comment type="subcellular location">
    <subcellularLocation>
        <location evidence="7">Cell membrane</location>
        <topology evidence="7">Multi-pass membrane protein</topology>
    </subcellularLocation>
    <subcellularLocation>
        <location evidence="7">Early endosome</location>
    </subcellularLocation>
    <subcellularLocation>
        <location evidence="1">Membrane</location>
        <topology evidence="1">Multi-pass membrane protein</topology>
    </subcellularLocation>
</comment>
<evidence type="ECO:0000256" key="6">
    <source>
        <dbReference type="ARBA" id="ARBA00025284"/>
    </source>
</evidence>
<evidence type="ECO:0000256" key="2">
    <source>
        <dbReference type="ARBA" id="ARBA00007001"/>
    </source>
</evidence>
<dbReference type="AlphaFoldDB" id="A0AAX4PA51"/>
<dbReference type="GO" id="GO:0005769">
    <property type="term" value="C:early endosome"/>
    <property type="evidence" value="ECO:0007669"/>
    <property type="project" value="UniProtKB-SubCell"/>
</dbReference>
<accession>A0AAX4PA51</accession>
<dbReference type="GO" id="GO:0015095">
    <property type="term" value="F:magnesium ion transmembrane transporter activity"/>
    <property type="evidence" value="ECO:0007669"/>
    <property type="project" value="UniProtKB-UniRule"/>
</dbReference>
<comment type="subunit">
    <text evidence="7">Homodimer.</text>
</comment>
<feature type="transmembrane region" description="Helical" evidence="7">
    <location>
        <begin position="146"/>
        <end position="162"/>
    </location>
</feature>
<keyword evidence="3 7" id="KW-0812">Transmembrane</keyword>
<protein>
    <recommendedName>
        <fullName evidence="7">Probable magnesium transporter</fullName>
    </recommendedName>
</protein>
<keyword evidence="5 7" id="KW-0472">Membrane</keyword>
<dbReference type="PANTHER" id="PTHR12570">
    <property type="match status" value="1"/>
</dbReference>
<evidence type="ECO:0000256" key="3">
    <source>
        <dbReference type="ARBA" id="ARBA00022692"/>
    </source>
</evidence>
<gene>
    <name evidence="8" type="ORF">HKI87_06g43110</name>
</gene>
<feature type="transmembrane region" description="Helical" evidence="7">
    <location>
        <begin position="174"/>
        <end position="196"/>
    </location>
</feature>
<dbReference type="SUPFAM" id="SSF103481">
    <property type="entry name" value="Multidrug resistance efflux transporter EmrE"/>
    <property type="match status" value="1"/>
</dbReference>
<feature type="transmembrane region" description="Helical" evidence="7">
    <location>
        <begin position="272"/>
        <end position="289"/>
    </location>
</feature>
<comment type="similarity">
    <text evidence="2 7">Belongs to the NIPA (TC 2.A.7) family.</text>
</comment>
<feature type="transmembrane region" description="Helical" evidence="7">
    <location>
        <begin position="237"/>
        <end position="260"/>
    </location>
</feature>
<sequence>MGDNSNLIGLVLASSSSAFIGSSFVVKKKGLKQAGATGVRAGSGGYGYLKEPLWWIGMVSMIFGEAANFAAYAFAPAILVTPLGALSIVVSAILAHHYLQERLNVFGMVGCALCIAGSVSITLHAPEESEISGVNEMAALAMQPDFLLYAFSAVSLALYLMFKVAPKYGKTHIFVNIGICSLFGSLSVVSCKALGMSIKMTFEGNNQFGYPATYVCILVVACCVVVQINYLNKALDLFNSAIVSPIYYVMFTVLVIVASTIMFKEHQTPTEIAAQFCGFVTIVGGTFILHSTKDMDLTGSLAGFNAKGQGPVANIRGTEELPILAGRETKQDL</sequence>
<evidence type="ECO:0000313" key="9">
    <source>
        <dbReference type="Proteomes" id="UP001472866"/>
    </source>
</evidence>
<keyword evidence="7" id="KW-0967">Endosome</keyword>
<dbReference type="Proteomes" id="UP001472866">
    <property type="component" value="Chromosome 06"/>
</dbReference>
<evidence type="ECO:0000256" key="7">
    <source>
        <dbReference type="RuleBase" id="RU363078"/>
    </source>
</evidence>
<keyword evidence="7" id="KW-0460">Magnesium</keyword>
<dbReference type="GO" id="GO:0005886">
    <property type="term" value="C:plasma membrane"/>
    <property type="evidence" value="ECO:0007669"/>
    <property type="project" value="UniProtKB-SubCell"/>
</dbReference>
<keyword evidence="7" id="KW-0813">Transport</keyword>
<comment type="function">
    <text evidence="6 7">Acts as a Mg(2+) transporter. Can also transport other divalent cations such as Fe(2+), Sr(2+), Ba(2+), Mn(2+) and Co(2+) but to a much less extent than Mg(2+).</text>
</comment>
<dbReference type="PANTHER" id="PTHR12570:SF91">
    <property type="entry name" value="MAGNESIUM TRANSPORTER-RELATED"/>
    <property type="match status" value="1"/>
</dbReference>
<keyword evidence="7" id="KW-1003">Cell membrane</keyword>
<dbReference type="EMBL" id="CP151506">
    <property type="protein sequence ID" value="WZN62769.1"/>
    <property type="molecule type" value="Genomic_DNA"/>
</dbReference>